<accession>A0A8A4ZGU5</accession>
<keyword evidence="1" id="KW-0812">Transmembrane</keyword>
<name>A0A8A4ZGU5_9MICO</name>
<feature type="transmembrane region" description="Helical" evidence="1">
    <location>
        <begin position="172"/>
        <end position="195"/>
    </location>
</feature>
<dbReference type="RefSeq" id="WP_227423118.1">
    <property type="nucleotide sequence ID" value="NZ_CP071868.1"/>
</dbReference>
<dbReference type="PANTHER" id="PTHR37305:SF1">
    <property type="entry name" value="MEMBRANE PROTEIN"/>
    <property type="match status" value="1"/>
</dbReference>
<feature type="transmembrane region" description="Helical" evidence="1">
    <location>
        <begin position="90"/>
        <end position="110"/>
    </location>
</feature>
<keyword evidence="1" id="KW-0472">Membrane</keyword>
<protein>
    <submittedName>
        <fullName evidence="2">ABC transporter permease subunit</fullName>
    </submittedName>
</protein>
<evidence type="ECO:0000256" key="1">
    <source>
        <dbReference type="SAM" id="Phobius"/>
    </source>
</evidence>
<dbReference type="KEGG" id="psic:J4E96_16280"/>
<keyword evidence="3" id="KW-1185">Reference proteome</keyword>
<dbReference type="Proteomes" id="UP000663937">
    <property type="component" value="Chromosome"/>
</dbReference>
<feature type="transmembrane region" description="Helical" evidence="1">
    <location>
        <begin position="42"/>
        <end position="63"/>
    </location>
</feature>
<gene>
    <name evidence="2" type="ORF">J4E96_16280</name>
</gene>
<evidence type="ECO:0000313" key="3">
    <source>
        <dbReference type="Proteomes" id="UP000663937"/>
    </source>
</evidence>
<feature type="transmembrane region" description="Helical" evidence="1">
    <location>
        <begin position="202"/>
        <end position="222"/>
    </location>
</feature>
<feature type="transmembrane region" description="Helical" evidence="1">
    <location>
        <begin position="131"/>
        <end position="152"/>
    </location>
</feature>
<dbReference type="GO" id="GO:0005886">
    <property type="term" value="C:plasma membrane"/>
    <property type="evidence" value="ECO:0007669"/>
    <property type="project" value="UniProtKB-SubCell"/>
</dbReference>
<dbReference type="EMBL" id="CP071868">
    <property type="protein sequence ID" value="QTE28868.1"/>
    <property type="molecule type" value="Genomic_DNA"/>
</dbReference>
<dbReference type="AlphaFoldDB" id="A0A8A4ZGU5"/>
<dbReference type="PANTHER" id="PTHR37305">
    <property type="entry name" value="INTEGRAL MEMBRANE PROTEIN-RELATED"/>
    <property type="match status" value="1"/>
</dbReference>
<sequence>MSIDTRTAAAPSSTTGDSRVHLSFARVVRSEWIKFRTLRSTVWTLGTTIVLMVGISLLIAWGVTSATSQGGGSEDFGGIVGANVVTGGYYFGQLTVAVLGVLVISGEYGTGMIRSTLAAVPTRLPALWAKALVLAVTSFVVAIVAIALSILATRAMLGPVDLAVDLGDPETARILFGTALYLAAISLLAFAFGALLRHSAAALAAVLGLLLVLENVFLLIPLDFFREVSPFLPSTAGSQLMMPQAQIDLMATTATGTVLSPWEGFAVLVAWVVVLLGTAAVLLRRRDA</sequence>
<organism evidence="2 3">
    <name type="scientific">Pengzhenrongella sicca</name>
    <dbReference type="NCBI Taxonomy" id="2819238"/>
    <lineage>
        <taxon>Bacteria</taxon>
        <taxon>Bacillati</taxon>
        <taxon>Actinomycetota</taxon>
        <taxon>Actinomycetes</taxon>
        <taxon>Micrococcales</taxon>
        <taxon>Pengzhenrongella</taxon>
    </lineage>
</organism>
<keyword evidence="1" id="KW-1133">Transmembrane helix</keyword>
<dbReference type="GO" id="GO:0140359">
    <property type="term" value="F:ABC-type transporter activity"/>
    <property type="evidence" value="ECO:0007669"/>
    <property type="project" value="InterPro"/>
</dbReference>
<evidence type="ECO:0000313" key="2">
    <source>
        <dbReference type="EMBL" id="QTE28868.1"/>
    </source>
</evidence>
<reference evidence="2" key="1">
    <citation type="submission" date="2021-03" db="EMBL/GenBank/DDBJ databases">
        <title>Pengzhenrongella sicca gen. nov., sp. nov., a new member of suborder Micrococcineae isolated from High-Arctic tundra soil.</title>
        <authorList>
            <person name="Peng F."/>
        </authorList>
    </citation>
    <scope>NUCLEOTIDE SEQUENCE</scope>
    <source>
        <strain evidence="2">LRZ-2</strain>
    </source>
</reference>
<feature type="transmembrane region" description="Helical" evidence="1">
    <location>
        <begin position="265"/>
        <end position="283"/>
    </location>
</feature>
<proteinExistence type="predicted"/>